<comment type="caution">
    <text evidence="9">The sequence shown here is derived from an EMBL/GenBank/DDBJ whole genome shotgun (WGS) entry which is preliminary data.</text>
</comment>
<dbReference type="GO" id="GO:0000054">
    <property type="term" value="P:ribosomal subunit export from nucleus"/>
    <property type="evidence" value="ECO:0007669"/>
    <property type="project" value="TreeGrafter"/>
</dbReference>
<dbReference type="InterPro" id="IPR030378">
    <property type="entry name" value="G_CP_dom"/>
</dbReference>
<feature type="compositionally biased region" description="Basic and acidic residues" evidence="7">
    <location>
        <begin position="305"/>
        <end position="315"/>
    </location>
</feature>
<dbReference type="Proteomes" id="UP000291343">
    <property type="component" value="Unassembled WGS sequence"/>
</dbReference>
<evidence type="ECO:0000313" key="10">
    <source>
        <dbReference type="Proteomes" id="UP000291343"/>
    </source>
</evidence>
<evidence type="ECO:0000313" key="9">
    <source>
        <dbReference type="EMBL" id="RZF45364.1"/>
    </source>
</evidence>
<feature type="compositionally biased region" description="Acidic residues" evidence="7">
    <location>
        <begin position="274"/>
        <end position="304"/>
    </location>
</feature>
<feature type="region of interest" description="Disordered" evidence="7">
    <location>
        <begin position="245"/>
        <end position="315"/>
    </location>
</feature>
<dbReference type="GO" id="GO:0005829">
    <property type="term" value="C:cytosol"/>
    <property type="evidence" value="ECO:0007669"/>
    <property type="project" value="TreeGrafter"/>
</dbReference>
<name>A0A482XI71_LAOST</name>
<protein>
    <recommendedName>
        <fullName evidence="6">Large subunit GTPase 1 homolog</fullName>
    </recommendedName>
</protein>
<evidence type="ECO:0000256" key="1">
    <source>
        <dbReference type="ARBA" id="ARBA00004496"/>
    </source>
</evidence>
<dbReference type="PANTHER" id="PTHR45709:SF2">
    <property type="entry name" value="LARGE SUBUNIT GTPASE 1 HOMOLOG"/>
    <property type="match status" value="1"/>
</dbReference>
<accession>A0A482XI71</accession>
<proteinExistence type="predicted"/>
<keyword evidence="10" id="KW-1185">Reference proteome</keyword>
<feature type="region of interest" description="Disordered" evidence="7">
    <location>
        <begin position="562"/>
        <end position="602"/>
    </location>
</feature>
<feature type="domain" description="CP-type G" evidence="8">
    <location>
        <begin position="162"/>
        <end position="401"/>
    </location>
</feature>
<dbReference type="STRING" id="195883.A0A482XI71"/>
<dbReference type="InParanoid" id="A0A482XI71"/>
<dbReference type="Gene3D" id="3.40.50.300">
    <property type="entry name" value="P-loop containing nucleotide triphosphate hydrolases"/>
    <property type="match status" value="1"/>
</dbReference>
<feature type="compositionally biased region" description="Basic and acidic residues" evidence="7">
    <location>
        <begin position="577"/>
        <end position="587"/>
    </location>
</feature>
<dbReference type="CDD" id="cd01857">
    <property type="entry name" value="HSR1_MMR1"/>
    <property type="match status" value="1"/>
</dbReference>
<dbReference type="SUPFAM" id="SSF52540">
    <property type="entry name" value="P-loop containing nucleoside triphosphate hydrolases"/>
    <property type="match status" value="1"/>
</dbReference>
<keyword evidence="5" id="KW-0342">GTP-binding</keyword>
<dbReference type="OrthoDB" id="61815at2759"/>
<feature type="compositionally biased region" description="Basic residues" evidence="7">
    <location>
        <begin position="588"/>
        <end position="602"/>
    </location>
</feature>
<dbReference type="Pfam" id="PF01926">
    <property type="entry name" value="MMR_HSR1"/>
    <property type="match status" value="1"/>
</dbReference>
<evidence type="ECO:0000256" key="6">
    <source>
        <dbReference type="ARBA" id="ARBA00040145"/>
    </source>
</evidence>
<dbReference type="PROSITE" id="PS51721">
    <property type="entry name" value="G_CP"/>
    <property type="match status" value="1"/>
</dbReference>
<gene>
    <name evidence="9" type="ORF">LSTR_LSTR002807</name>
</gene>
<dbReference type="FunCoup" id="A0A482XI71">
    <property type="interactions" value="2354"/>
</dbReference>
<dbReference type="InterPro" id="IPR006073">
    <property type="entry name" value="GTP-bd"/>
</dbReference>
<dbReference type="AlphaFoldDB" id="A0A482XI71"/>
<keyword evidence="3" id="KW-0547">Nucleotide-binding</keyword>
<evidence type="ECO:0000256" key="5">
    <source>
        <dbReference type="ARBA" id="ARBA00023134"/>
    </source>
</evidence>
<keyword evidence="4" id="KW-0378">Hydrolase</keyword>
<keyword evidence="2" id="KW-0963">Cytoplasm</keyword>
<feature type="region of interest" description="Disordered" evidence="7">
    <location>
        <begin position="514"/>
        <end position="543"/>
    </location>
</feature>
<evidence type="ECO:0000256" key="4">
    <source>
        <dbReference type="ARBA" id="ARBA00022801"/>
    </source>
</evidence>
<dbReference type="SMR" id="A0A482XI71"/>
<evidence type="ECO:0000256" key="2">
    <source>
        <dbReference type="ARBA" id="ARBA00022490"/>
    </source>
</evidence>
<dbReference type="InterPro" id="IPR027417">
    <property type="entry name" value="P-loop_NTPase"/>
</dbReference>
<dbReference type="FunFam" id="1.10.1580.10:FF:000008">
    <property type="entry name" value="Large subunit GTPase 1"/>
    <property type="match status" value="1"/>
</dbReference>
<feature type="compositionally biased region" description="Polar residues" evidence="7">
    <location>
        <begin position="245"/>
        <end position="260"/>
    </location>
</feature>
<evidence type="ECO:0000256" key="3">
    <source>
        <dbReference type="ARBA" id="ARBA00022741"/>
    </source>
</evidence>
<dbReference type="GO" id="GO:0003924">
    <property type="term" value="F:GTPase activity"/>
    <property type="evidence" value="ECO:0007669"/>
    <property type="project" value="InterPro"/>
</dbReference>
<dbReference type="Gene3D" id="1.10.1580.10">
    <property type="match status" value="1"/>
</dbReference>
<reference evidence="9 10" key="1">
    <citation type="journal article" date="2017" name="Gigascience">
        <title>Genome sequence of the small brown planthopper, Laodelphax striatellus.</title>
        <authorList>
            <person name="Zhu J."/>
            <person name="Jiang F."/>
            <person name="Wang X."/>
            <person name="Yang P."/>
            <person name="Bao Y."/>
            <person name="Zhao W."/>
            <person name="Wang W."/>
            <person name="Lu H."/>
            <person name="Wang Q."/>
            <person name="Cui N."/>
            <person name="Li J."/>
            <person name="Chen X."/>
            <person name="Luo L."/>
            <person name="Yu J."/>
            <person name="Kang L."/>
            <person name="Cui F."/>
        </authorList>
    </citation>
    <scope>NUCLEOTIDE SEQUENCE [LARGE SCALE GENOMIC DNA]</scope>
    <source>
        <strain evidence="9">Lst14</strain>
    </source>
</reference>
<sequence>MGKKGKSNELGRALIKDKLHTSRGKRSTDSILHTAELGDGYDWACLNVKSITEEDSLQEFLSTAELAGTEFQAEKLNVKFVNPKCGVGLLSKDEKENMKKLQQQKKKLLKIPRRPEWNSSTAPEELHLKERESFLEWRRSLAMLQEDDGLIITPYEKNLDFWRQLWRVVERSDIVVQILDARNPLLFRCQDLEKYVKELSKKKENVLLLNKSDFLTKRQRQMWASHFDREGTKVAFFSAKETAEGNNLNTIEEGSETKSAGTDVDDDNKSNKNEEEESAGGEAGFESDDEQYETESESEIDEEEAQKFMDREKNSPELLGREELIAYFRKLMPPLTDKDEHSVPTVGLVGYPNVGKSSTINALIQDKKTSVSATPGKTKHFQTLFLDSDLMLCDCPGLVMPSFVYTKADLIVNGILPIDQMRDHVPSVNLVCSVIPRQVLEQKYGIMIARPVEGDDPLRPPTSEELLNAYAYSRGFMTQNGQPDNPRSSRYILKDFVNGQLLFCHAPPGVPQADYHTPSFTTKPKRATPAQPTRQAELASKPIKKITTESLDKQFFKQMSVGYHSKGTKMIPSNPENKPREDSDSKSWKNHKEKRNKREKLR</sequence>
<evidence type="ECO:0000256" key="7">
    <source>
        <dbReference type="SAM" id="MobiDB-lite"/>
    </source>
</evidence>
<dbReference type="PANTHER" id="PTHR45709">
    <property type="entry name" value="LARGE SUBUNIT GTPASE 1 HOMOLOG-RELATED"/>
    <property type="match status" value="1"/>
</dbReference>
<organism evidence="9 10">
    <name type="scientific">Laodelphax striatellus</name>
    <name type="common">Small brown planthopper</name>
    <name type="synonym">Delphax striatella</name>
    <dbReference type="NCBI Taxonomy" id="195883"/>
    <lineage>
        <taxon>Eukaryota</taxon>
        <taxon>Metazoa</taxon>
        <taxon>Ecdysozoa</taxon>
        <taxon>Arthropoda</taxon>
        <taxon>Hexapoda</taxon>
        <taxon>Insecta</taxon>
        <taxon>Pterygota</taxon>
        <taxon>Neoptera</taxon>
        <taxon>Paraneoptera</taxon>
        <taxon>Hemiptera</taxon>
        <taxon>Auchenorrhyncha</taxon>
        <taxon>Fulgoroidea</taxon>
        <taxon>Delphacidae</taxon>
        <taxon>Criomorphinae</taxon>
        <taxon>Laodelphax</taxon>
    </lineage>
</organism>
<comment type="subcellular location">
    <subcellularLocation>
        <location evidence="1">Cytoplasm</location>
    </subcellularLocation>
</comment>
<evidence type="ECO:0000259" key="8">
    <source>
        <dbReference type="PROSITE" id="PS51721"/>
    </source>
</evidence>
<dbReference type="InterPro" id="IPR023179">
    <property type="entry name" value="GTP-bd_ortho_bundle_sf"/>
</dbReference>
<dbReference type="InterPro" id="IPR043358">
    <property type="entry name" value="GNL1-like"/>
</dbReference>
<dbReference type="GO" id="GO:0005525">
    <property type="term" value="F:GTP binding"/>
    <property type="evidence" value="ECO:0007669"/>
    <property type="project" value="UniProtKB-KW"/>
</dbReference>
<dbReference type="EMBL" id="QKKF02009244">
    <property type="protein sequence ID" value="RZF45364.1"/>
    <property type="molecule type" value="Genomic_DNA"/>
</dbReference>